<proteinExistence type="predicted"/>
<dbReference type="OrthoDB" id="6343941at2759"/>
<protein>
    <submittedName>
        <fullName evidence="2">Beat protein-like protein</fullName>
    </submittedName>
</protein>
<feature type="signal peptide" evidence="1">
    <location>
        <begin position="1"/>
        <end position="19"/>
    </location>
</feature>
<keyword evidence="1" id="KW-0732">Signal</keyword>
<dbReference type="PANTHER" id="PTHR21261:SF15">
    <property type="entry name" value="BEATEN PATH IIIA, ISOFORM D-RELATED"/>
    <property type="match status" value="1"/>
</dbReference>
<evidence type="ECO:0000313" key="3">
    <source>
        <dbReference type="Proteomes" id="UP000288716"/>
    </source>
</evidence>
<sequence>MTFSSQMFFFSLILLFTSVQVPERAIFRQSQLKCIFELEGDELNSVKWYKNESEFLRYEPKRSPKFKYFPEPGITIN</sequence>
<reference evidence="2 3" key="1">
    <citation type="journal article" date="2018" name="Gigascience">
        <title>Genomes of trombidid mites reveal novel predicted allergens and laterally-transferred genes associated with secondary metabolism.</title>
        <authorList>
            <person name="Dong X."/>
            <person name="Chaisiri K."/>
            <person name="Xia D."/>
            <person name="Armstrong S.D."/>
            <person name="Fang Y."/>
            <person name="Donnelly M.J."/>
            <person name="Kadowaki T."/>
            <person name="McGarry J.W."/>
            <person name="Darby A.C."/>
            <person name="Makepeace B.L."/>
        </authorList>
    </citation>
    <scope>NUCLEOTIDE SEQUENCE [LARGE SCALE GENOMIC DNA]</scope>
    <source>
        <strain evidence="2">UoL-UT</strain>
    </source>
</reference>
<name>A0A443RWH8_9ACAR</name>
<evidence type="ECO:0000313" key="2">
    <source>
        <dbReference type="EMBL" id="RWS19737.1"/>
    </source>
</evidence>
<gene>
    <name evidence="2" type="ORF">B4U80_08621</name>
</gene>
<comment type="caution">
    <text evidence="2">The sequence shown here is derived from an EMBL/GenBank/DDBJ whole genome shotgun (WGS) entry which is preliminary data.</text>
</comment>
<dbReference type="Proteomes" id="UP000288716">
    <property type="component" value="Unassembled WGS sequence"/>
</dbReference>
<evidence type="ECO:0000256" key="1">
    <source>
        <dbReference type="SAM" id="SignalP"/>
    </source>
</evidence>
<keyword evidence="3" id="KW-1185">Reference proteome</keyword>
<feature type="non-terminal residue" evidence="2">
    <location>
        <position position="77"/>
    </location>
</feature>
<organism evidence="2 3">
    <name type="scientific">Leptotrombidium deliense</name>
    <dbReference type="NCBI Taxonomy" id="299467"/>
    <lineage>
        <taxon>Eukaryota</taxon>
        <taxon>Metazoa</taxon>
        <taxon>Ecdysozoa</taxon>
        <taxon>Arthropoda</taxon>
        <taxon>Chelicerata</taxon>
        <taxon>Arachnida</taxon>
        <taxon>Acari</taxon>
        <taxon>Acariformes</taxon>
        <taxon>Trombidiformes</taxon>
        <taxon>Prostigmata</taxon>
        <taxon>Anystina</taxon>
        <taxon>Parasitengona</taxon>
        <taxon>Trombiculoidea</taxon>
        <taxon>Trombiculidae</taxon>
        <taxon>Leptotrombidium</taxon>
    </lineage>
</organism>
<dbReference type="VEuPathDB" id="VectorBase:LDEU012303"/>
<dbReference type="AlphaFoldDB" id="A0A443RWH8"/>
<dbReference type="STRING" id="299467.A0A443RWH8"/>
<dbReference type="PANTHER" id="PTHR21261">
    <property type="entry name" value="BEAT PROTEIN"/>
    <property type="match status" value="1"/>
</dbReference>
<dbReference type="EMBL" id="NCKV01023155">
    <property type="protein sequence ID" value="RWS19737.1"/>
    <property type="molecule type" value="Genomic_DNA"/>
</dbReference>
<feature type="chain" id="PRO_5019470869" evidence="1">
    <location>
        <begin position="20"/>
        <end position="77"/>
    </location>
</feature>
<accession>A0A443RWH8</accession>